<dbReference type="Proteomes" id="UP000697995">
    <property type="component" value="Unassembled WGS sequence"/>
</dbReference>
<evidence type="ECO:0000313" key="1">
    <source>
        <dbReference type="EMBL" id="MBK1661773.1"/>
    </source>
</evidence>
<sequence length="252" mass="26427">MSLDLATATLGDLADLRIVLELAQQRAQQREAAERQQAAADATHAVEEAFRAEVDALVAPGMPAVVEARHALDEARARARADAARQAVEVAQEAVTAARAALPALVDRAVAGKTVGADLVGAAYAGVTRAEQHAGFLATVAGRYAALVPPAEAALKAAIAEAHEPVYQRGVALRIEGAAAADAAQNNIPTLGNRAGLDAARLVFEYGTRFLRYAADRSVPIRSRAGGISDYWPARERTERRTWGVPAPGETP</sequence>
<organism evidence="1 2">
    <name type="scientific">Paracraurococcus ruber</name>
    <dbReference type="NCBI Taxonomy" id="77675"/>
    <lineage>
        <taxon>Bacteria</taxon>
        <taxon>Pseudomonadati</taxon>
        <taxon>Pseudomonadota</taxon>
        <taxon>Alphaproteobacteria</taxon>
        <taxon>Acetobacterales</taxon>
        <taxon>Roseomonadaceae</taxon>
        <taxon>Paracraurococcus</taxon>
    </lineage>
</organism>
<name>A0ABS1D5J9_9PROT</name>
<accession>A0ABS1D5J9</accession>
<evidence type="ECO:0000313" key="2">
    <source>
        <dbReference type="Proteomes" id="UP000697995"/>
    </source>
</evidence>
<keyword evidence="2" id="KW-1185">Reference proteome</keyword>
<dbReference type="RefSeq" id="WP_133222933.1">
    <property type="nucleotide sequence ID" value="NZ_NRSG01000369.1"/>
</dbReference>
<proteinExistence type="predicted"/>
<reference evidence="1 2" key="1">
    <citation type="journal article" date="2020" name="Microorganisms">
        <title>Osmotic Adaptation and Compatible Solute Biosynthesis of Phototrophic Bacteria as Revealed from Genome Analyses.</title>
        <authorList>
            <person name="Imhoff J.F."/>
            <person name="Rahn T."/>
            <person name="Kunzel S."/>
            <person name="Keller A."/>
            <person name="Neulinger S.C."/>
        </authorList>
    </citation>
    <scope>NUCLEOTIDE SEQUENCE [LARGE SCALE GENOMIC DNA]</scope>
    <source>
        <strain evidence="1 2">DSM 15382</strain>
    </source>
</reference>
<comment type="caution">
    <text evidence="1">The sequence shown here is derived from an EMBL/GenBank/DDBJ whole genome shotgun (WGS) entry which is preliminary data.</text>
</comment>
<dbReference type="EMBL" id="NRSG01000369">
    <property type="protein sequence ID" value="MBK1661773.1"/>
    <property type="molecule type" value="Genomic_DNA"/>
</dbReference>
<protein>
    <submittedName>
        <fullName evidence="1">Uncharacterized protein</fullName>
    </submittedName>
</protein>
<gene>
    <name evidence="1" type="ORF">CKO45_26595</name>
</gene>